<dbReference type="GO" id="GO:0008046">
    <property type="term" value="F:axon guidance receptor activity"/>
    <property type="evidence" value="ECO:0007669"/>
    <property type="project" value="TreeGrafter"/>
</dbReference>
<dbReference type="InterPro" id="IPR013106">
    <property type="entry name" value="Ig_V-set"/>
</dbReference>
<dbReference type="STRING" id="568069.A0A1J1IYK2"/>
<dbReference type="InterPro" id="IPR013098">
    <property type="entry name" value="Ig_I-set"/>
</dbReference>
<dbReference type="GO" id="GO:0005886">
    <property type="term" value="C:plasma membrane"/>
    <property type="evidence" value="ECO:0007669"/>
    <property type="project" value="TreeGrafter"/>
</dbReference>
<evidence type="ECO:0000256" key="1">
    <source>
        <dbReference type="ARBA" id="ARBA00023319"/>
    </source>
</evidence>
<dbReference type="PANTHER" id="PTHR45080">
    <property type="entry name" value="CONTACTIN 5"/>
    <property type="match status" value="1"/>
</dbReference>
<dbReference type="SUPFAM" id="SSF48726">
    <property type="entry name" value="Immunoglobulin"/>
    <property type="match status" value="3"/>
</dbReference>
<evidence type="ECO:0000313" key="5">
    <source>
        <dbReference type="Proteomes" id="UP000183832"/>
    </source>
</evidence>
<dbReference type="PROSITE" id="PS50835">
    <property type="entry name" value="IG_LIKE"/>
    <property type="match status" value="3"/>
</dbReference>
<dbReference type="InterPro" id="IPR003598">
    <property type="entry name" value="Ig_sub2"/>
</dbReference>
<feature type="domain" description="Ig-like" evidence="3">
    <location>
        <begin position="273"/>
        <end position="364"/>
    </location>
</feature>
<dbReference type="InterPro" id="IPR036179">
    <property type="entry name" value="Ig-like_dom_sf"/>
</dbReference>
<accession>A0A1J1IYK2</accession>
<dbReference type="Proteomes" id="UP000183832">
    <property type="component" value="Unassembled WGS sequence"/>
</dbReference>
<dbReference type="Pfam" id="PF07679">
    <property type="entry name" value="I-set"/>
    <property type="match status" value="2"/>
</dbReference>
<dbReference type="GO" id="GO:0043025">
    <property type="term" value="C:neuronal cell body"/>
    <property type="evidence" value="ECO:0007669"/>
    <property type="project" value="TreeGrafter"/>
</dbReference>
<feature type="domain" description="Ig-like" evidence="3">
    <location>
        <begin position="79"/>
        <end position="154"/>
    </location>
</feature>
<dbReference type="PANTHER" id="PTHR45080:SF33">
    <property type="entry name" value="IG-LIKE DOMAIN-CONTAINING PROTEIN"/>
    <property type="match status" value="1"/>
</dbReference>
<feature type="compositionally biased region" description="Acidic residues" evidence="2">
    <location>
        <begin position="29"/>
        <end position="50"/>
    </location>
</feature>
<keyword evidence="1" id="KW-0393">Immunoglobulin domain</keyword>
<protein>
    <submittedName>
        <fullName evidence="4">CLUMA_CG017983, isoform A</fullName>
    </submittedName>
</protein>
<dbReference type="AlphaFoldDB" id="A0A1J1IYK2"/>
<dbReference type="GO" id="GO:0030424">
    <property type="term" value="C:axon"/>
    <property type="evidence" value="ECO:0007669"/>
    <property type="project" value="TreeGrafter"/>
</dbReference>
<evidence type="ECO:0000259" key="3">
    <source>
        <dbReference type="PROSITE" id="PS50835"/>
    </source>
</evidence>
<dbReference type="EMBL" id="CVRI01000064">
    <property type="protein sequence ID" value="CRL05363.1"/>
    <property type="molecule type" value="Genomic_DNA"/>
</dbReference>
<dbReference type="GO" id="GO:0050808">
    <property type="term" value="P:synapse organization"/>
    <property type="evidence" value="ECO:0007669"/>
    <property type="project" value="TreeGrafter"/>
</dbReference>
<organism evidence="4 5">
    <name type="scientific">Clunio marinus</name>
    <dbReference type="NCBI Taxonomy" id="568069"/>
    <lineage>
        <taxon>Eukaryota</taxon>
        <taxon>Metazoa</taxon>
        <taxon>Ecdysozoa</taxon>
        <taxon>Arthropoda</taxon>
        <taxon>Hexapoda</taxon>
        <taxon>Insecta</taxon>
        <taxon>Pterygota</taxon>
        <taxon>Neoptera</taxon>
        <taxon>Endopterygota</taxon>
        <taxon>Diptera</taxon>
        <taxon>Nematocera</taxon>
        <taxon>Chironomoidea</taxon>
        <taxon>Chironomidae</taxon>
        <taxon>Clunio</taxon>
    </lineage>
</organism>
<feature type="domain" description="Ig-like" evidence="3">
    <location>
        <begin position="167"/>
        <end position="268"/>
    </location>
</feature>
<dbReference type="SMART" id="SM00409">
    <property type="entry name" value="IG"/>
    <property type="match status" value="3"/>
</dbReference>
<sequence>MLIISCYIVTYERSSHIFLAYSSPLESSKDDDDYLQDGSDGDYNEDDYNESEDKKQSTVSSIDVKQYKTQGYTEKVDVGKSIKLKCLGENFDSDTFFMWYNESSIIISGEVTVGEWKDRIEFEKKDGSLTIKNTNPFDDATFRCRAILTKNKVNYETIVHLEINGPPRGIKIGHNVNTQENIAGETLVYKAGQKDLRFKCHIAKARPEAKIVWIHNGNTILDQGKDHELKVDSEGLLIVRTLHARHAGDYECEASNELGNLKASFKIDVQYAPFFTHHQSYFNGEEYNDIEIHCLYKAFPAPISVKWLKGNTKIHENNKYKIENDMREHHDRTKLLIKNVTSSDFMMYQCEVENALGTRRENVTLGLGPAPAKFEGYKYINNIVYTDWIIKSRQPLTEMEFTYRNKEDPWQRKSAQITNRNEVRPGEWKVQASFKMDEGEWDITPRARNTESWSDDIFAHVTSIKIPKAFTDPPQKSSTLDSIESQNQTSSASIISSTICGLLTMIFLQRLA</sequence>
<evidence type="ECO:0000256" key="2">
    <source>
        <dbReference type="SAM" id="MobiDB-lite"/>
    </source>
</evidence>
<dbReference type="Pfam" id="PF07686">
    <property type="entry name" value="V-set"/>
    <property type="match status" value="1"/>
</dbReference>
<dbReference type="GO" id="GO:0007156">
    <property type="term" value="P:homophilic cell adhesion via plasma membrane adhesion molecules"/>
    <property type="evidence" value="ECO:0007669"/>
    <property type="project" value="TreeGrafter"/>
</dbReference>
<dbReference type="SMART" id="SM00408">
    <property type="entry name" value="IGc2"/>
    <property type="match status" value="3"/>
</dbReference>
<keyword evidence="5" id="KW-1185">Reference proteome</keyword>
<feature type="region of interest" description="Disordered" evidence="2">
    <location>
        <begin position="26"/>
        <end position="60"/>
    </location>
</feature>
<reference evidence="4 5" key="1">
    <citation type="submission" date="2015-04" db="EMBL/GenBank/DDBJ databases">
        <authorList>
            <person name="Syromyatnikov M.Y."/>
            <person name="Popov V.N."/>
        </authorList>
    </citation>
    <scope>NUCLEOTIDE SEQUENCE [LARGE SCALE GENOMIC DNA]</scope>
</reference>
<dbReference type="InterPro" id="IPR007110">
    <property type="entry name" value="Ig-like_dom"/>
</dbReference>
<name>A0A1J1IYK2_9DIPT</name>
<proteinExistence type="predicted"/>
<dbReference type="OrthoDB" id="6159398at2759"/>
<dbReference type="InterPro" id="IPR003599">
    <property type="entry name" value="Ig_sub"/>
</dbReference>
<gene>
    <name evidence="4" type="ORF">CLUMA_CG017983</name>
</gene>
<dbReference type="InterPro" id="IPR050958">
    <property type="entry name" value="Cell_Adh-Cytoskel_Orgn"/>
</dbReference>
<dbReference type="InterPro" id="IPR013783">
    <property type="entry name" value="Ig-like_fold"/>
</dbReference>
<evidence type="ECO:0000313" key="4">
    <source>
        <dbReference type="EMBL" id="CRL05363.1"/>
    </source>
</evidence>
<dbReference type="Gene3D" id="2.60.40.10">
    <property type="entry name" value="Immunoglobulins"/>
    <property type="match status" value="3"/>
</dbReference>